<proteinExistence type="predicted"/>
<sequence>MSSLREQMLKTLTGYIDGFNTNTPEGAIAYRGANCKHRTIPESPHMPMRSNDEYNTFMTSTFMLLKNFHLKVTDGLKPIIDDEARTGVLHMTSTADTPLGAYKNQYIFTFFLSADGTEIEEIVEWVDLVVLNDFMPRLIAYAMEHAPKPEA</sequence>
<organism evidence="1 2">
    <name type="scientific">Thyridium curvatum</name>
    <dbReference type="NCBI Taxonomy" id="1093900"/>
    <lineage>
        <taxon>Eukaryota</taxon>
        <taxon>Fungi</taxon>
        <taxon>Dikarya</taxon>
        <taxon>Ascomycota</taxon>
        <taxon>Pezizomycotina</taxon>
        <taxon>Sordariomycetes</taxon>
        <taxon>Sordariomycetidae</taxon>
        <taxon>Thyridiales</taxon>
        <taxon>Thyridiaceae</taxon>
        <taxon>Thyridium</taxon>
    </lineage>
</organism>
<dbReference type="InterPro" id="IPR050977">
    <property type="entry name" value="Fungal_Meroterpenoid_Isomerase"/>
</dbReference>
<evidence type="ECO:0008006" key="3">
    <source>
        <dbReference type="Google" id="ProtNLM"/>
    </source>
</evidence>
<reference evidence="1 2" key="1">
    <citation type="submission" date="2019-06" db="EMBL/GenBank/DDBJ databases">
        <title>Draft genome sequence of the filamentous fungus Phialemoniopsis curvata isolated from diesel fuel.</title>
        <authorList>
            <person name="Varaljay V.A."/>
            <person name="Lyon W.J."/>
            <person name="Crouch A.L."/>
            <person name="Drake C.E."/>
            <person name="Hollomon J.M."/>
            <person name="Nadeau L.J."/>
            <person name="Nunn H.S."/>
            <person name="Stevenson B.S."/>
            <person name="Bojanowski C.L."/>
            <person name="Crookes-Goodson W.J."/>
        </authorList>
    </citation>
    <scope>NUCLEOTIDE SEQUENCE [LARGE SCALE GENOMIC DNA]</scope>
    <source>
        <strain evidence="1 2">D216</strain>
    </source>
</reference>
<evidence type="ECO:0000313" key="2">
    <source>
        <dbReference type="Proteomes" id="UP000319257"/>
    </source>
</evidence>
<keyword evidence="2" id="KW-1185">Reference proteome</keyword>
<dbReference type="STRING" id="1093900.A0A507B340"/>
<gene>
    <name evidence="1" type="ORF">E0L32_006216</name>
</gene>
<dbReference type="AlphaFoldDB" id="A0A507B340"/>
<accession>A0A507B340</accession>
<dbReference type="OrthoDB" id="3758478at2759"/>
<dbReference type="PANTHER" id="PTHR39598:SF1">
    <property type="entry name" value="AUSTINOID BIOSYNTHESIS CLUSTERS PROTEIN F-RELATED"/>
    <property type="match status" value="1"/>
</dbReference>
<dbReference type="InParanoid" id="A0A507B340"/>
<dbReference type="Proteomes" id="UP000319257">
    <property type="component" value="Unassembled WGS sequence"/>
</dbReference>
<name>A0A507B340_9PEZI</name>
<comment type="caution">
    <text evidence="1">The sequence shown here is derived from an EMBL/GenBank/DDBJ whole genome shotgun (WGS) entry which is preliminary data.</text>
</comment>
<dbReference type="GeneID" id="41973663"/>
<dbReference type="Gene3D" id="3.10.450.50">
    <property type="match status" value="1"/>
</dbReference>
<dbReference type="RefSeq" id="XP_030995197.1">
    <property type="nucleotide sequence ID" value="XM_031140825.1"/>
</dbReference>
<dbReference type="EMBL" id="SKBQ01000034">
    <property type="protein sequence ID" value="TPX13486.1"/>
    <property type="molecule type" value="Genomic_DNA"/>
</dbReference>
<evidence type="ECO:0000313" key="1">
    <source>
        <dbReference type="EMBL" id="TPX13486.1"/>
    </source>
</evidence>
<protein>
    <recommendedName>
        <fullName evidence="3">SnoaL-like domain-containing protein</fullName>
    </recommendedName>
</protein>
<dbReference type="PANTHER" id="PTHR39598">
    <property type="entry name" value="AUSTINOL SYNTHESIS PROTEIN F-RELATED"/>
    <property type="match status" value="1"/>
</dbReference>